<dbReference type="RefSeq" id="WP_205290498.1">
    <property type="nucleotide sequence ID" value="NZ_CP074406.1"/>
</dbReference>
<evidence type="ECO:0000256" key="1">
    <source>
        <dbReference type="SAM" id="MobiDB-lite"/>
    </source>
</evidence>
<keyword evidence="2" id="KW-0812">Transmembrane</keyword>
<keyword evidence="2" id="KW-0472">Membrane</keyword>
<protein>
    <recommendedName>
        <fullName evidence="6">IPT/TIG domain-containing protein</fullName>
    </recommendedName>
</protein>
<keyword evidence="5" id="KW-1185">Reference proteome</keyword>
<evidence type="ECO:0000313" key="5">
    <source>
        <dbReference type="Proteomes" id="UP000663791"/>
    </source>
</evidence>
<name>A0A939BV46_9ACTN</name>
<gene>
    <name evidence="4" type="ORF">JK386_04630</name>
</gene>
<dbReference type="AlphaFoldDB" id="A0A939BV46"/>
<feature type="transmembrane region" description="Helical" evidence="2">
    <location>
        <begin position="605"/>
        <end position="624"/>
    </location>
</feature>
<evidence type="ECO:0000256" key="2">
    <source>
        <dbReference type="SAM" id="Phobius"/>
    </source>
</evidence>
<sequence>MLTPRLRTVLATAVLAASALPGLGMVAGSASAADTVVGTDPGGGCWRYVPAVPTPEVPRLGTPLSTELEPWVLAPAEAEVQLSTAGDTAVGGTRTFALEIPNGPVLYPDATEQPAEKIVLKASAVLLLDGAELPPVTTEVELEPAPAAPDPAAAAPVTVPALSFTGEITIATAATSALILKQLTVDVPRPDLPLGVPQSPSLRVVCNGQTEGDPGTLPGLGVNPATEPVATSVTATYRTVAGTAAKVTAISSQAVTNAARAGDTLTLQGSGFPSAAAGALEMCDPDGTTACTQMVPTQTTPTGEHLASAALPSGLAAGDRAVRLVAGLRSATTPLLVLGDPTAEASSEGSGEDRAAQVAGGDWDPLRKVALRGLDSSGAAIGKRIVVTADERGRIEGRLDVGKRAVTAVRAEQKRAGGDLVVEADLDGGEVTGGPETPQQDAPGDATPPASGAPVTTTGPVTADPVTAAPVEIPEPADLAVNEVTAPGDAAAAQQGELAIIDAALTGSSTLGDMFGASPRRVLRLDVENVGQVAVSAPGLTISVGRTDDVEPIYSSDGLGTIEPGAVERIEVPIALGVGAIGTYQISGQLGTGEAGTFSLTWQTYPWGLIVLNVLGIALLSWAVERRLRRRNPPRVVAALAPAGLATGAPVAGGPVGGGEAVIDLETLERWWAMQAAAPETLIGAGDDGHAVVDIDAVERWIDRLPARS</sequence>
<reference evidence="4" key="1">
    <citation type="submission" date="2021-01" db="EMBL/GenBank/DDBJ databases">
        <title>Novel species in genus Nocardioides.</title>
        <authorList>
            <person name="Zhang G."/>
        </authorList>
    </citation>
    <scope>NUCLEOTIDE SEQUENCE</scope>
    <source>
        <strain evidence="4">Zg-536</strain>
    </source>
</reference>
<accession>A0A939BV46</accession>
<evidence type="ECO:0000256" key="3">
    <source>
        <dbReference type="SAM" id="SignalP"/>
    </source>
</evidence>
<keyword evidence="3" id="KW-0732">Signal</keyword>
<dbReference type="Proteomes" id="UP000663791">
    <property type="component" value="Unassembled WGS sequence"/>
</dbReference>
<keyword evidence="2" id="KW-1133">Transmembrane helix</keyword>
<evidence type="ECO:0000313" key="4">
    <source>
        <dbReference type="EMBL" id="MBM9459177.1"/>
    </source>
</evidence>
<dbReference type="EMBL" id="JAERTX010000004">
    <property type="protein sequence ID" value="MBM9459177.1"/>
    <property type="molecule type" value="Genomic_DNA"/>
</dbReference>
<feature type="signal peptide" evidence="3">
    <location>
        <begin position="1"/>
        <end position="32"/>
    </location>
</feature>
<proteinExistence type="predicted"/>
<organism evidence="4 5">
    <name type="scientific">Nocardioides faecalis</name>
    <dbReference type="NCBI Taxonomy" id="2803858"/>
    <lineage>
        <taxon>Bacteria</taxon>
        <taxon>Bacillati</taxon>
        <taxon>Actinomycetota</taxon>
        <taxon>Actinomycetes</taxon>
        <taxon>Propionibacteriales</taxon>
        <taxon>Nocardioidaceae</taxon>
        <taxon>Nocardioides</taxon>
    </lineage>
</organism>
<feature type="chain" id="PRO_5036676679" description="IPT/TIG domain-containing protein" evidence="3">
    <location>
        <begin position="33"/>
        <end position="709"/>
    </location>
</feature>
<evidence type="ECO:0008006" key="6">
    <source>
        <dbReference type="Google" id="ProtNLM"/>
    </source>
</evidence>
<feature type="region of interest" description="Disordered" evidence="1">
    <location>
        <begin position="425"/>
        <end position="465"/>
    </location>
</feature>
<comment type="caution">
    <text evidence="4">The sequence shown here is derived from an EMBL/GenBank/DDBJ whole genome shotgun (WGS) entry which is preliminary data.</text>
</comment>